<dbReference type="EMBL" id="HBFQ01016137">
    <property type="protein sequence ID" value="CAD8836848.1"/>
    <property type="molecule type" value="Transcribed_RNA"/>
</dbReference>
<dbReference type="SMART" id="SM00564">
    <property type="entry name" value="PQQ"/>
    <property type="match status" value="3"/>
</dbReference>
<evidence type="ECO:0000256" key="2">
    <source>
        <dbReference type="ARBA" id="ARBA00022737"/>
    </source>
</evidence>
<dbReference type="PANTHER" id="PTHR13720">
    <property type="entry name" value="WD-40 REPEAT PROTEIN"/>
    <property type="match status" value="1"/>
</dbReference>
<dbReference type="AlphaFoldDB" id="A0A7S1F0J3"/>
<dbReference type="InterPro" id="IPR015943">
    <property type="entry name" value="WD40/YVTN_repeat-like_dom_sf"/>
</dbReference>
<dbReference type="SMART" id="SM00320">
    <property type="entry name" value="WD40"/>
    <property type="match status" value="3"/>
</dbReference>
<protein>
    <recommendedName>
        <fullName evidence="3">Pyrrolo-quinoline quinone repeat domain-containing protein</fullName>
    </recommendedName>
</protein>
<dbReference type="SUPFAM" id="SSF50998">
    <property type="entry name" value="Quinoprotein alcohol dehydrogenase-like"/>
    <property type="match status" value="1"/>
</dbReference>
<gene>
    <name evidence="4" type="ORF">NSCI0253_LOCUS11196</name>
</gene>
<dbReference type="InterPro" id="IPR001680">
    <property type="entry name" value="WD40_rpt"/>
</dbReference>
<sequence>MCGQLVDVVMIAAGHDDGAVAVFDASGSLRWEGHHGFKVTALCFSPDVATLAVGRVINDTASVELIEVESSERSVGVQCGSVKNLCFSPCGSLLVVGRKDGSVHALDKSGAEIWSFSREGGGSAKAVDFSPDGSAVAVGGVRRAVSLLDAEGSVIWNISSFEDTKVRTLRFSPGNDVLAVGDDNGRIALLSPETGVALKTVSCGFFIFSLQIHPTGSTISVLEGLYHEKKAFMLDVSTEAETAIVVGDGECDRLDGLQDCALSRDCAVLVVCTNADVGYVRAVDACTGRTLWKEERMNSVSCVAHGQLLKVFWVEAQHTALGGVAYVVTDVWGETVCSCELGPVSSLGDLRQLVLPTLGNSACMLLARSGGRYIELAGSDDVLIATLGIAPKS</sequence>
<evidence type="ECO:0000256" key="1">
    <source>
        <dbReference type="ARBA" id="ARBA00022574"/>
    </source>
</evidence>
<accession>A0A7S1F0J3</accession>
<keyword evidence="2" id="KW-0677">Repeat</keyword>
<reference evidence="4" key="1">
    <citation type="submission" date="2021-01" db="EMBL/GenBank/DDBJ databases">
        <authorList>
            <person name="Corre E."/>
            <person name="Pelletier E."/>
            <person name="Niang G."/>
            <person name="Scheremetjew M."/>
            <person name="Finn R."/>
            <person name="Kale V."/>
            <person name="Holt S."/>
            <person name="Cochrane G."/>
            <person name="Meng A."/>
            <person name="Brown T."/>
            <person name="Cohen L."/>
        </authorList>
    </citation>
    <scope>NUCLEOTIDE SEQUENCE</scope>
</reference>
<evidence type="ECO:0000259" key="3">
    <source>
        <dbReference type="Pfam" id="PF13360"/>
    </source>
</evidence>
<name>A0A7S1F0J3_NOCSC</name>
<dbReference type="Pfam" id="PF13360">
    <property type="entry name" value="PQQ_2"/>
    <property type="match status" value="1"/>
</dbReference>
<dbReference type="PANTHER" id="PTHR13720:SF33">
    <property type="entry name" value="HELP DOMAIN-CONTAINING PROTEIN"/>
    <property type="match status" value="1"/>
</dbReference>
<evidence type="ECO:0000313" key="4">
    <source>
        <dbReference type="EMBL" id="CAD8836848.1"/>
    </source>
</evidence>
<dbReference type="InterPro" id="IPR011047">
    <property type="entry name" value="Quinoprotein_ADH-like_sf"/>
</dbReference>
<keyword evidence="1" id="KW-0853">WD repeat</keyword>
<proteinExistence type="predicted"/>
<dbReference type="Gene3D" id="2.130.10.10">
    <property type="entry name" value="YVTN repeat-like/Quinoprotein amine dehydrogenase"/>
    <property type="match status" value="1"/>
</dbReference>
<dbReference type="InterPro" id="IPR050630">
    <property type="entry name" value="WD_repeat_EMAP"/>
</dbReference>
<organism evidence="4">
    <name type="scientific">Noctiluca scintillans</name>
    <name type="common">Sea sparkle</name>
    <name type="synonym">Red tide dinoflagellate</name>
    <dbReference type="NCBI Taxonomy" id="2966"/>
    <lineage>
        <taxon>Eukaryota</taxon>
        <taxon>Sar</taxon>
        <taxon>Alveolata</taxon>
        <taxon>Dinophyceae</taxon>
        <taxon>Noctilucales</taxon>
        <taxon>Noctilucaceae</taxon>
        <taxon>Noctiluca</taxon>
    </lineage>
</organism>
<feature type="domain" description="Pyrrolo-quinoline quinone repeat" evidence="3">
    <location>
        <begin position="99"/>
        <end position="196"/>
    </location>
</feature>
<dbReference type="InterPro" id="IPR002372">
    <property type="entry name" value="PQQ_rpt_dom"/>
</dbReference>
<dbReference type="InterPro" id="IPR018391">
    <property type="entry name" value="PQQ_b-propeller_rpt"/>
</dbReference>